<dbReference type="RefSeq" id="XP_043037325.1">
    <property type="nucleotide sequence ID" value="XM_043177498.1"/>
</dbReference>
<proteinExistence type="predicted"/>
<comment type="caution">
    <text evidence="2">The sequence shown here is derived from an EMBL/GenBank/DDBJ whole genome shotgun (WGS) entry which is preliminary data.</text>
</comment>
<dbReference type="Proteomes" id="UP000812287">
    <property type="component" value="Unassembled WGS sequence"/>
</dbReference>
<keyword evidence="3" id="KW-1185">Reference proteome</keyword>
<name>A0A9P8AQB4_9AGAR</name>
<sequence>MHFDLRDSNYGVSFRLELDKLVQRIPTHLQCKEWKAWALTEVERKNSLWDYDASLLLPGEPGYKDGNPSSMVIDEEASRAGRFLKFSKTRSSDVVTGDKRKEPYKEEPSSCVHCGANSHSFADCSNKGQATSQRFISKDSARACKRAKPSFPLPSAREYFHHGSRGIGERRPASALGLVSAFANDEGAAPSVDALRESYKGSAMGRFTVERPEHLAKLESALMGDVLVLQHTLYAAEKQRAFLLDELERVQSALHPSVPAPADSGDPAPVETETPSAPSTSSNVEPPSA</sequence>
<feature type="compositionally biased region" description="Low complexity" evidence="1">
    <location>
        <begin position="271"/>
        <end position="282"/>
    </location>
</feature>
<reference evidence="2" key="1">
    <citation type="submission" date="2020-11" db="EMBL/GenBank/DDBJ databases">
        <title>Adaptations for nitrogen fixation in a non-lichenized fungal sporocarp promotes dispersal by wood-feeding termites.</title>
        <authorList>
            <consortium name="DOE Joint Genome Institute"/>
            <person name="Koch R.A."/>
            <person name="Yoon G."/>
            <person name="Arayal U."/>
            <person name="Lail K."/>
            <person name="Amirebrahimi M."/>
            <person name="Labutti K."/>
            <person name="Lipzen A."/>
            <person name="Riley R."/>
            <person name="Barry K."/>
            <person name="Henrissat B."/>
            <person name="Grigoriev I.V."/>
            <person name="Herr J.R."/>
            <person name="Aime M.C."/>
        </authorList>
    </citation>
    <scope>NUCLEOTIDE SEQUENCE</scope>
    <source>
        <strain evidence="2">MCA 3950</strain>
    </source>
</reference>
<feature type="region of interest" description="Disordered" evidence="1">
    <location>
        <begin position="254"/>
        <end position="289"/>
    </location>
</feature>
<dbReference type="AlphaFoldDB" id="A0A9P8AQB4"/>
<evidence type="ECO:0000256" key="1">
    <source>
        <dbReference type="SAM" id="MobiDB-lite"/>
    </source>
</evidence>
<evidence type="ECO:0000313" key="3">
    <source>
        <dbReference type="Proteomes" id="UP000812287"/>
    </source>
</evidence>
<dbReference type="EMBL" id="MU250543">
    <property type="protein sequence ID" value="KAG7443825.1"/>
    <property type="molecule type" value="Genomic_DNA"/>
</dbReference>
<protein>
    <submittedName>
        <fullName evidence="2">Uncharacterized protein</fullName>
    </submittedName>
</protein>
<organism evidence="2 3">
    <name type="scientific">Guyanagaster necrorhizus</name>
    <dbReference type="NCBI Taxonomy" id="856835"/>
    <lineage>
        <taxon>Eukaryota</taxon>
        <taxon>Fungi</taxon>
        <taxon>Dikarya</taxon>
        <taxon>Basidiomycota</taxon>
        <taxon>Agaricomycotina</taxon>
        <taxon>Agaricomycetes</taxon>
        <taxon>Agaricomycetidae</taxon>
        <taxon>Agaricales</taxon>
        <taxon>Marasmiineae</taxon>
        <taxon>Physalacriaceae</taxon>
        <taxon>Guyanagaster</taxon>
    </lineage>
</organism>
<accession>A0A9P8AQB4</accession>
<dbReference type="GeneID" id="66099785"/>
<gene>
    <name evidence="2" type="ORF">BT62DRAFT_1008903</name>
</gene>
<evidence type="ECO:0000313" key="2">
    <source>
        <dbReference type="EMBL" id="KAG7443825.1"/>
    </source>
</evidence>